<organism evidence="1">
    <name type="scientific">gut metagenome</name>
    <dbReference type="NCBI Taxonomy" id="749906"/>
    <lineage>
        <taxon>unclassified sequences</taxon>
        <taxon>metagenomes</taxon>
        <taxon>organismal metagenomes</taxon>
    </lineage>
</organism>
<protein>
    <submittedName>
        <fullName evidence="1">Uncharacterized protein</fullName>
    </submittedName>
</protein>
<dbReference type="EMBL" id="AMCI01007324">
    <property type="protein sequence ID" value="EJW92818.1"/>
    <property type="molecule type" value="Genomic_DNA"/>
</dbReference>
<proteinExistence type="predicted"/>
<evidence type="ECO:0000313" key="1">
    <source>
        <dbReference type="EMBL" id="EJW92818.1"/>
    </source>
</evidence>
<reference evidence="1" key="1">
    <citation type="journal article" date="2012" name="PLoS ONE">
        <title>Gene sets for utilization of primary and secondary nutrition supplies in the distal gut of endangered iberian lynx.</title>
        <authorList>
            <person name="Alcaide M."/>
            <person name="Messina E."/>
            <person name="Richter M."/>
            <person name="Bargiela R."/>
            <person name="Peplies J."/>
            <person name="Huws S.A."/>
            <person name="Newbold C.J."/>
            <person name="Golyshin P.N."/>
            <person name="Simon M.A."/>
            <person name="Lopez G."/>
            <person name="Yakimov M.M."/>
            <person name="Ferrer M."/>
        </authorList>
    </citation>
    <scope>NUCLEOTIDE SEQUENCE</scope>
</reference>
<sequence length="180" mass="19613">MTSMPSPPLPVAVLADDIEAFVGNEEIFCSIAELRTVGFEISAVGHDVVRTDKGKRSVTSGHISLIEHESSVSVFTIHLDGDGACCLYSVYIGYGQAELVFAHFLASEAIGGEVAYFFSVHYPRVEAGLVVCDMGANLQSVFLSHFQYLIVGNTVHSDFYGWSRKFVIATRSEGESHDEQ</sequence>
<accession>J9FEH9</accession>
<comment type="caution">
    <text evidence="1">The sequence shown here is derived from an EMBL/GenBank/DDBJ whole genome shotgun (WGS) entry which is preliminary data.</text>
</comment>
<gene>
    <name evidence="1" type="ORF">EVA_19074</name>
</gene>
<dbReference type="AlphaFoldDB" id="J9FEH9"/>
<name>J9FEH9_9ZZZZ</name>